<reference evidence="3" key="1">
    <citation type="submission" date="2014-09" db="EMBL/GenBank/DDBJ databases">
        <authorList>
            <person name="Mudge J."/>
            <person name="Ramaraj T."/>
            <person name="Lindquist I.E."/>
            <person name="Bharti A.K."/>
            <person name="Sundararajan A."/>
            <person name="Cameron C.T."/>
            <person name="Woodward J.E."/>
            <person name="May G.D."/>
            <person name="Brubaker C."/>
            <person name="Broadhvest J."/>
            <person name="Wilkins T.A."/>
        </authorList>
    </citation>
    <scope>NUCLEOTIDE SEQUENCE</scope>
    <source>
        <strain evidence="3">cv. AKA8401</strain>
    </source>
</reference>
<comment type="caution">
    <text evidence="2">The sequence shown here is derived from an EMBL/GenBank/DDBJ whole genome shotgun (WGS) entry which is preliminary data.</text>
</comment>
<feature type="transmembrane region" description="Helical" evidence="1">
    <location>
        <begin position="6"/>
        <end position="24"/>
    </location>
</feature>
<dbReference type="EMBL" id="JRRC01429444">
    <property type="protein sequence ID" value="KHG05403.1"/>
    <property type="molecule type" value="Genomic_DNA"/>
</dbReference>
<evidence type="ECO:0000256" key="1">
    <source>
        <dbReference type="SAM" id="Phobius"/>
    </source>
</evidence>
<protein>
    <submittedName>
        <fullName evidence="2">Uncharacterized protein</fullName>
    </submittedName>
</protein>
<keyword evidence="1" id="KW-1133">Transmembrane helix</keyword>
<keyword evidence="3" id="KW-1185">Reference proteome</keyword>
<dbReference type="Proteomes" id="UP000032142">
    <property type="component" value="Unassembled WGS sequence"/>
</dbReference>
<keyword evidence="1" id="KW-0472">Membrane</keyword>
<organism evidence="2 3">
    <name type="scientific">Gossypium arboreum</name>
    <name type="common">Tree cotton</name>
    <name type="synonym">Gossypium nanking</name>
    <dbReference type="NCBI Taxonomy" id="29729"/>
    <lineage>
        <taxon>Eukaryota</taxon>
        <taxon>Viridiplantae</taxon>
        <taxon>Streptophyta</taxon>
        <taxon>Embryophyta</taxon>
        <taxon>Tracheophyta</taxon>
        <taxon>Spermatophyta</taxon>
        <taxon>Magnoliopsida</taxon>
        <taxon>eudicotyledons</taxon>
        <taxon>Gunneridae</taxon>
        <taxon>Pentapetalae</taxon>
        <taxon>rosids</taxon>
        <taxon>malvids</taxon>
        <taxon>Malvales</taxon>
        <taxon>Malvaceae</taxon>
        <taxon>Malvoideae</taxon>
        <taxon>Gossypium</taxon>
    </lineage>
</organism>
<evidence type="ECO:0000313" key="2">
    <source>
        <dbReference type="EMBL" id="KHG05403.1"/>
    </source>
</evidence>
<accession>A0A0B0MTI2</accession>
<evidence type="ECO:0000313" key="3">
    <source>
        <dbReference type="Proteomes" id="UP000032142"/>
    </source>
</evidence>
<gene>
    <name evidence="2" type="ORF">F383_31522</name>
</gene>
<proteinExistence type="predicted"/>
<sequence>MHICISHLTAAVLYLIFIFELMGLRHEIKV</sequence>
<name>A0A0B0MTI2_GOSAR</name>
<dbReference type="AlphaFoldDB" id="A0A0B0MTI2"/>
<keyword evidence="1" id="KW-0812">Transmembrane</keyword>